<accession>A0A2V0QYC6</accession>
<name>A0A2V0QYC6_PSESF</name>
<protein>
    <submittedName>
        <fullName evidence="1">Uncharacterized protein</fullName>
    </submittedName>
</protein>
<gene>
    <name evidence="1" type="ORF">KPSA1_07142</name>
</gene>
<dbReference type="AlphaFoldDB" id="A0A2V0QYC6"/>
<dbReference type="EMBL" id="BGJZ01000365">
    <property type="protein sequence ID" value="GBH13650.1"/>
    <property type="molecule type" value="Genomic_DNA"/>
</dbReference>
<reference evidence="1 2" key="1">
    <citation type="submission" date="2018-04" db="EMBL/GenBank/DDBJ databases">
        <title>Draft genome sequence of Pseudomonas syringae pv. actinidiae biovar 1 strains isolated from kiwifruit in Kagawa prefecture.</title>
        <authorList>
            <person name="Tabuchi M."/>
            <person name="Saito M."/>
            <person name="Fujiwara S."/>
            <person name="Sasa N."/>
            <person name="Akimitsu K."/>
            <person name="Gomi K."/>
            <person name="Konishi-Sugita S."/>
            <person name="Hamano K."/>
            <person name="Kataoka I."/>
        </authorList>
    </citation>
    <scope>NUCLEOTIDE SEQUENCE [LARGE SCALE GENOMIC DNA]</scope>
    <source>
        <strain evidence="1 2">MAFF212206</strain>
    </source>
</reference>
<evidence type="ECO:0000313" key="2">
    <source>
        <dbReference type="Proteomes" id="UP000247480"/>
    </source>
</evidence>
<organism evidence="1 2">
    <name type="scientific">Pseudomonas syringae pv. actinidiae</name>
    <dbReference type="NCBI Taxonomy" id="103796"/>
    <lineage>
        <taxon>Bacteria</taxon>
        <taxon>Pseudomonadati</taxon>
        <taxon>Pseudomonadota</taxon>
        <taxon>Gammaproteobacteria</taxon>
        <taxon>Pseudomonadales</taxon>
        <taxon>Pseudomonadaceae</taxon>
        <taxon>Pseudomonas</taxon>
        <taxon>Pseudomonas syringae</taxon>
    </lineage>
</organism>
<dbReference type="Proteomes" id="UP000247480">
    <property type="component" value="Unassembled WGS sequence"/>
</dbReference>
<evidence type="ECO:0000313" key="1">
    <source>
        <dbReference type="EMBL" id="GBH13650.1"/>
    </source>
</evidence>
<sequence>MLIAWSFRRLALAVDDCHCHFFYVTNKMPFSPSSDESQGLFFFVSKRGLIPFWPD</sequence>
<comment type="caution">
    <text evidence="1">The sequence shown here is derived from an EMBL/GenBank/DDBJ whole genome shotgun (WGS) entry which is preliminary data.</text>
</comment>
<proteinExistence type="predicted"/>